<protein>
    <recommendedName>
        <fullName evidence="2">DNA polymerase III subunit delta</fullName>
    </recommendedName>
</protein>
<evidence type="ECO:0000313" key="1">
    <source>
        <dbReference type="EMBL" id="XBY47008.1"/>
    </source>
</evidence>
<dbReference type="RefSeq" id="WP_407052093.1">
    <property type="nucleotide sequence ID" value="NZ_CP158568.1"/>
</dbReference>
<dbReference type="SUPFAM" id="SSF52540">
    <property type="entry name" value="P-loop containing nucleoside triphosphate hydrolases"/>
    <property type="match status" value="1"/>
</dbReference>
<dbReference type="InterPro" id="IPR027417">
    <property type="entry name" value="P-loop_NTPase"/>
</dbReference>
<dbReference type="AlphaFoldDB" id="A0AAU7XGU3"/>
<organism evidence="1">
    <name type="scientific">Methyloraptor flagellatus</name>
    <dbReference type="NCBI Taxonomy" id="3162530"/>
    <lineage>
        <taxon>Bacteria</taxon>
        <taxon>Pseudomonadati</taxon>
        <taxon>Pseudomonadota</taxon>
        <taxon>Alphaproteobacteria</taxon>
        <taxon>Hyphomicrobiales</taxon>
        <taxon>Ancalomicrobiaceae</taxon>
        <taxon>Methyloraptor</taxon>
    </lineage>
</organism>
<accession>A0AAU7XGU3</accession>
<dbReference type="EMBL" id="CP158568">
    <property type="protein sequence ID" value="XBY47008.1"/>
    <property type="molecule type" value="Genomic_DNA"/>
</dbReference>
<reference evidence="1" key="1">
    <citation type="submission" date="2024-06" db="EMBL/GenBank/DDBJ databases">
        <title>Methylostella associata gen. nov., sp. nov., a novel Ancalomicrobiaceae-affiliated facultatively methylotrophic bacteria that feed on methanotrophs of the genus Methylococcus.</title>
        <authorList>
            <person name="Saltykova V."/>
            <person name="Danilova O.V."/>
            <person name="Oshkin I.Y."/>
            <person name="Belova S.E."/>
            <person name="Pimenov N.V."/>
            <person name="Dedysh S.N."/>
        </authorList>
    </citation>
    <scope>NUCLEOTIDE SEQUENCE</scope>
    <source>
        <strain evidence="1">S20</strain>
    </source>
</reference>
<dbReference type="KEGG" id="mflg:ABS361_07635"/>
<name>A0AAU7XGU3_9HYPH</name>
<evidence type="ECO:0008006" key="2">
    <source>
        <dbReference type="Google" id="ProtNLM"/>
    </source>
</evidence>
<sequence>MVAHQPGRLLPTIRSRCRRLDMAPLEAGVVSGALAEFGYDDDPATAVTAAELAAGSIRRAILMVENDGAKLWRMIEGLTRGIPKLDVAALYQLADLVTQRGADDRFEIALDFLTDQIAARAAAAAETGRLGRAAALAEALSAIRSLLGTADALNLDRKAALIAAFRRLAEAADH</sequence>
<proteinExistence type="predicted"/>
<gene>
    <name evidence="1" type="ORF">ABS361_07635</name>
</gene>